<dbReference type="GO" id="GO:0032259">
    <property type="term" value="P:methylation"/>
    <property type="evidence" value="ECO:0007669"/>
    <property type="project" value="UniProtKB-KW"/>
</dbReference>
<dbReference type="PANTHER" id="PTHR43861">
    <property type="entry name" value="TRANS-ACONITATE 2-METHYLTRANSFERASE-RELATED"/>
    <property type="match status" value="1"/>
</dbReference>
<name>A0A2K9E4Y0_9FIRM</name>
<proteinExistence type="predicted"/>
<evidence type="ECO:0000313" key="4">
    <source>
        <dbReference type="Proteomes" id="UP000233534"/>
    </source>
</evidence>
<dbReference type="Gene3D" id="2.20.25.110">
    <property type="entry name" value="S-adenosyl-L-methionine-dependent methyltransferases"/>
    <property type="match status" value="1"/>
</dbReference>
<dbReference type="CDD" id="cd02440">
    <property type="entry name" value="AdoMet_MTases"/>
    <property type="match status" value="1"/>
</dbReference>
<dbReference type="InterPro" id="IPR029063">
    <property type="entry name" value="SAM-dependent_MTases_sf"/>
</dbReference>
<dbReference type="InterPro" id="IPR041698">
    <property type="entry name" value="Methyltransf_25"/>
</dbReference>
<dbReference type="GO" id="GO:0008168">
    <property type="term" value="F:methyltransferase activity"/>
    <property type="evidence" value="ECO:0007669"/>
    <property type="project" value="UniProtKB-KW"/>
</dbReference>
<dbReference type="KEGG" id="hsc:HVS_14545"/>
<keyword evidence="4" id="KW-1185">Reference proteome</keyword>
<protein>
    <submittedName>
        <fullName evidence="3">dTDP-3-amino-3,4, 6-trideoxy-alpha-D-glucopyranose</fullName>
        <ecNumber evidence="3">2.1.1.234</ecNumber>
    </submittedName>
</protein>
<evidence type="ECO:0000256" key="1">
    <source>
        <dbReference type="ARBA" id="ARBA00022679"/>
    </source>
</evidence>
<dbReference type="SUPFAM" id="SSF53335">
    <property type="entry name" value="S-adenosyl-L-methionine-dependent methyltransferases"/>
    <property type="match status" value="1"/>
</dbReference>
<dbReference type="Proteomes" id="UP000233534">
    <property type="component" value="Chromosome"/>
</dbReference>
<accession>A0A2K9E4Y0</accession>
<organism evidence="3 4">
    <name type="scientific">Acetivibrio saccincola</name>
    <dbReference type="NCBI Taxonomy" id="1677857"/>
    <lineage>
        <taxon>Bacteria</taxon>
        <taxon>Bacillati</taxon>
        <taxon>Bacillota</taxon>
        <taxon>Clostridia</taxon>
        <taxon>Eubacteriales</taxon>
        <taxon>Oscillospiraceae</taxon>
        <taxon>Acetivibrio</taxon>
    </lineage>
</organism>
<reference evidence="3 4" key="1">
    <citation type="submission" date="2017-12" db="EMBL/GenBank/DDBJ databases">
        <title>Complete genome sequence of Herbivorax saccincola GGR1, a novel Cellulosome-producing hydrolytic bacterium in a thermophilic biogas plant, established by Illumina and Nanopore MinION sequencing.</title>
        <authorList>
            <person name="Pechtl A."/>
            <person name="Ruckert C."/>
            <person name="Koeck D.E."/>
            <person name="Maus I."/>
            <person name="Winkler A."/>
            <person name="Kalinowski J."/>
            <person name="Puhler A."/>
            <person name="Schwarz W.W."/>
            <person name="Zverlov V.V."/>
            <person name="Schluter A."/>
            <person name="Liebl W."/>
        </authorList>
    </citation>
    <scope>NUCLEOTIDE SEQUENCE [LARGE SCALE GENOMIC DNA]</scope>
    <source>
        <strain evidence="4">SR1</strain>
    </source>
</reference>
<dbReference type="EMBL" id="CP025197">
    <property type="protein sequence ID" value="AUG58762.1"/>
    <property type="molecule type" value="Genomic_DNA"/>
</dbReference>
<dbReference type="EC" id="2.1.1.234" evidence="3"/>
<evidence type="ECO:0000313" key="3">
    <source>
        <dbReference type="EMBL" id="AUG58762.1"/>
    </source>
</evidence>
<evidence type="ECO:0000259" key="2">
    <source>
        <dbReference type="Pfam" id="PF13649"/>
    </source>
</evidence>
<keyword evidence="1 3" id="KW-0808">Transferase</keyword>
<feature type="domain" description="Methyltransferase" evidence="2">
    <location>
        <begin position="44"/>
        <end position="138"/>
    </location>
</feature>
<sequence length="251" mass="29638">MAGNIPYSDFAYVYDKLMYDVDYKKWADFIESIFKKYKQNPSLVLDLACGTGSFTIEMAKRGYDMIGIDISVDMLNCAKEKSSHYENILYLNQDMVNFELYGTVDAIVLLMDSLNYILYKKDVKKLFKNVHNYLNPGGLFIFDINTPYKFKNIFKNNVFYDVSDEITYIWQNSFDSKRNICEFDLTIFTKENGMYKRMDEIHLERCYEINDLKKMVNESGLRLLNIYDDLKFAKAPSNAQRVFFVCEREKL</sequence>
<dbReference type="AlphaFoldDB" id="A0A2K9E4Y0"/>
<keyword evidence="3" id="KW-0489">Methyltransferase</keyword>
<gene>
    <name evidence="3" type="primary">desVI</name>
    <name evidence="3" type="ORF">HVS_14545</name>
</gene>
<dbReference type="Gene3D" id="3.40.50.150">
    <property type="entry name" value="Vaccinia Virus protein VP39"/>
    <property type="match status" value="1"/>
</dbReference>
<dbReference type="Pfam" id="PF13649">
    <property type="entry name" value="Methyltransf_25"/>
    <property type="match status" value="1"/>
</dbReference>